<keyword evidence="3 8" id="KW-0349">Heme</keyword>
<evidence type="ECO:0000313" key="9">
    <source>
        <dbReference type="EMBL" id="KAL2783044.1"/>
    </source>
</evidence>
<name>A0ABR4FIG9_9EURO</name>
<evidence type="ECO:0000256" key="5">
    <source>
        <dbReference type="ARBA" id="ARBA00023002"/>
    </source>
</evidence>
<comment type="similarity">
    <text evidence="2 8">Belongs to the cytochrome P450 family.</text>
</comment>
<keyword evidence="4 8" id="KW-0479">Metal-binding</keyword>
<comment type="caution">
    <text evidence="9">The sequence shown here is derived from an EMBL/GenBank/DDBJ whole genome shotgun (WGS) entry which is preliminary data.</text>
</comment>
<organism evidence="9 10">
    <name type="scientific">Aspergillus keveii</name>
    <dbReference type="NCBI Taxonomy" id="714993"/>
    <lineage>
        <taxon>Eukaryota</taxon>
        <taxon>Fungi</taxon>
        <taxon>Dikarya</taxon>
        <taxon>Ascomycota</taxon>
        <taxon>Pezizomycotina</taxon>
        <taxon>Eurotiomycetes</taxon>
        <taxon>Eurotiomycetidae</taxon>
        <taxon>Eurotiales</taxon>
        <taxon>Aspergillaceae</taxon>
        <taxon>Aspergillus</taxon>
        <taxon>Aspergillus subgen. Nidulantes</taxon>
    </lineage>
</organism>
<dbReference type="PANTHER" id="PTHR24305:SF237">
    <property type="entry name" value="CYTOCHROME P450 MONOOXYGENASE ATNE-RELATED"/>
    <property type="match status" value="1"/>
</dbReference>
<dbReference type="PANTHER" id="PTHR24305">
    <property type="entry name" value="CYTOCHROME P450"/>
    <property type="match status" value="1"/>
</dbReference>
<dbReference type="PRINTS" id="PR00385">
    <property type="entry name" value="P450"/>
</dbReference>
<evidence type="ECO:0000256" key="4">
    <source>
        <dbReference type="ARBA" id="ARBA00022723"/>
    </source>
</evidence>
<dbReference type="PROSITE" id="PS00086">
    <property type="entry name" value="CYTOCHROME_P450"/>
    <property type="match status" value="1"/>
</dbReference>
<dbReference type="Gene3D" id="1.10.630.10">
    <property type="entry name" value="Cytochrome P450"/>
    <property type="match status" value="1"/>
</dbReference>
<protein>
    <submittedName>
        <fullName evidence="9">Cytochrome P450</fullName>
    </submittedName>
</protein>
<dbReference type="Proteomes" id="UP001610563">
    <property type="component" value="Unassembled WGS sequence"/>
</dbReference>
<keyword evidence="7 8" id="KW-0503">Monooxygenase</keyword>
<evidence type="ECO:0000256" key="2">
    <source>
        <dbReference type="ARBA" id="ARBA00010617"/>
    </source>
</evidence>
<keyword evidence="10" id="KW-1185">Reference proteome</keyword>
<reference evidence="9 10" key="1">
    <citation type="submission" date="2024-07" db="EMBL/GenBank/DDBJ databases">
        <title>Section-level genome sequencing and comparative genomics of Aspergillus sections Usti and Cavernicolus.</title>
        <authorList>
            <consortium name="Lawrence Berkeley National Laboratory"/>
            <person name="Nybo J.L."/>
            <person name="Vesth T.C."/>
            <person name="Theobald S."/>
            <person name="Frisvad J.C."/>
            <person name="Larsen T.O."/>
            <person name="Kjaerboelling I."/>
            <person name="Rothschild-Mancinelli K."/>
            <person name="Lyhne E.K."/>
            <person name="Kogle M.E."/>
            <person name="Barry K."/>
            <person name="Clum A."/>
            <person name="Na H."/>
            <person name="Ledsgaard L."/>
            <person name="Lin J."/>
            <person name="Lipzen A."/>
            <person name="Kuo A."/>
            <person name="Riley R."/>
            <person name="Mondo S."/>
            <person name="Labutti K."/>
            <person name="Haridas S."/>
            <person name="Pangalinan J."/>
            <person name="Salamov A.A."/>
            <person name="Simmons B.A."/>
            <person name="Magnuson J.K."/>
            <person name="Chen J."/>
            <person name="Drula E."/>
            <person name="Henrissat B."/>
            <person name="Wiebenga A."/>
            <person name="Lubbers R.J."/>
            <person name="Gomes A.C."/>
            <person name="Makela M.R."/>
            <person name="Stajich J."/>
            <person name="Grigoriev I.V."/>
            <person name="Mortensen U.H."/>
            <person name="De Vries R.P."/>
            <person name="Baker S.E."/>
            <person name="Andersen M.R."/>
        </authorList>
    </citation>
    <scope>NUCLEOTIDE SEQUENCE [LARGE SCALE GENOMIC DNA]</scope>
    <source>
        <strain evidence="9 10">CBS 209.92</strain>
    </source>
</reference>
<evidence type="ECO:0000256" key="1">
    <source>
        <dbReference type="ARBA" id="ARBA00001971"/>
    </source>
</evidence>
<dbReference type="SUPFAM" id="SSF48264">
    <property type="entry name" value="Cytochrome P450"/>
    <property type="match status" value="1"/>
</dbReference>
<sequence length="496" mass="55299">MSFSTHLICALCAALIWVTGLCLYRIFLHPLHRHPGPLLATLTDWYAAYYTWRGDIHLKLREFHGTYGTIVRFGPNSISINSYTGMSEIYSTWANVVKADAYSIMSASRHILSTISCIDKKQHAAKRKVLARLFTETALKGVEDRVLSYVDTFCASLSAANQAGWGIAKDIAAWSDYLTLDIISDLCYGKAFGLLRAETHRYIPKVISCVSRRNAICFVQPIIAKYKLDRIFLSTVSTQIRQFGSWIKDQADARKSAKNAGDSNDFFAHLSTHQAGKGQSGLTPKEVWVELLQLVIAGADTTAVAISAVFFHLLRDPMALSQATEEILSTFQHLDDIRPGALLRSCAFLHACINESLRLSPRVTGLAPRKVLTGGINVDGVHFPEGTIIGSPIYTLHRNATYFPQPDSFMPERRLQSQNGVDSSRVPFCPFSVGPRLCVAKRLALDEISVTVARTLYLYGMRLDEASSRKMEYQLKGWMTSGREGPFVQFKSRQQL</sequence>
<gene>
    <name evidence="9" type="ORF">BJX66DRAFT_345293</name>
</gene>
<dbReference type="EMBL" id="JBFTWV010000278">
    <property type="protein sequence ID" value="KAL2783044.1"/>
    <property type="molecule type" value="Genomic_DNA"/>
</dbReference>
<dbReference type="InterPro" id="IPR001128">
    <property type="entry name" value="Cyt_P450"/>
</dbReference>
<proteinExistence type="inferred from homology"/>
<keyword evidence="5 8" id="KW-0560">Oxidoreductase</keyword>
<dbReference type="InterPro" id="IPR017972">
    <property type="entry name" value="Cyt_P450_CS"/>
</dbReference>
<evidence type="ECO:0000313" key="10">
    <source>
        <dbReference type="Proteomes" id="UP001610563"/>
    </source>
</evidence>
<dbReference type="PRINTS" id="PR00463">
    <property type="entry name" value="EP450I"/>
</dbReference>
<evidence type="ECO:0000256" key="7">
    <source>
        <dbReference type="ARBA" id="ARBA00023033"/>
    </source>
</evidence>
<dbReference type="Pfam" id="PF00067">
    <property type="entry name" value="p450"/>
    <property type="match status" value="1"/>
</dbReference>
<evidence type="ECO:0000256" key="3">
    <source>
        <dbReference type="ARBA" id="ARBA00022617"/>
    </source>
</evidence>
<dbReference type="InterPro" id="IPR002401">
    <property type="entry name" value="Cyt_P450_E_grp-I"/>
</dbReference>
<comment type="cofactor">
    <cofactor evidence="1">
        <name>heme</name>
        <dbReference type="ChEBI" id="CHEBI:30413"/>
    </cofactor>
</comment>
<evidence type="ECO:0000256" key="8">
    <source>
        <dbReference type="RuleBase" id="RU000461"/>
    </source>
</evidence>
<dbReference type="CDD" id="cd11061">
    <property type="entry name" value="CYP67-like"/>
    <property type="match status" value="1"/>
</dbReference>
<dbReference type="InterPro" id="IPR036396">
    <property type="entry name" value="Cyt_P450_sf"/>
</dbReference>
<evidence type="ECO:0000256" key="6">
    <source>
        <dbReference type="ARBA" id="ARBA00023004"/>
    </source>
</evidence>
<keyword evidence="6 8" id="KW-0408">Iron</keyword>
<dbReference type="InterPro" id="IPR050121">
    <property type="entry name" value="Cytochrome_P450_monoxygenase"/>
</dbReference>
<accession>A0ABR4FIG9</accession>